<comment type="caution">
    <text evidence="1">The sequence shown here is derived from an EMBL/GenBank/DDBJ whole genome shotgun (WGS) entry which is preliminary data.</text>
</comment>
<protein>
    <submittedName>
        <fullName evidence="1">Uncharacterized protein</fullName>
    </submittedName>
</protein>
<accession>A0A9P3UNV1</accession>
<sequence>MTPKTVWMSTLASRRSPEWGFRLGPPAPHSALSCLIAHSLNMARSKSGFGEILPFKFLRLRLRLSTTVTFMREYVLNSGPSSSGRIAGLH</sequence>
<evidence type="ECO:0000313" key="1">
    <source>
        <dbReference type="EMBL" id="GLB38290.1"/>
    </source>
</evidence>
<dbReference type="EMBL" id="BRPK01000005">
    <property type="protein sequence ID" value="GLB38290.1"/>
    <property type="molecule type" value="Genomic_DNA"/>
</dbReference>
<keyword evidence="2" id="KW-1185">Reference proteome</keyword>
<dbReference type="AlphaFoldDB" id="A0A9P3UNV1"/>
<reference evidence="1" key="1">
    <citation type="submission" date="2022-07" db="EMBL/GenBank/DDBJ databases">
        <title>The genome of Lyophyllum shimeji provides insight into the initial evolution of ectomycorrhizal fungal genome.</title>
        <authorList>
            <person name="Kobayashi Y."/>
            <person name="Shibata T."/>
            <person name="Hirakawa H."/>
            <person name="Shigenobu S."/>
            <person name="Nishiyama T."/>
            <person name="Yamada A."/>
            <person name="Hasebe M."/>
            <person name="Kawaguchi M."/>
        </authorList>
    </citation>
    <scope>NUCLEOTIDE SEQUENCE</scope>
    <source>
        <strain evidence="1">AT787</strain>
    </source>
</reference>
<gene>
    <name evidence="1" type="ORF">LshimejAT787_0501550</name>
</gene>
<dbReference type="PROSITE" id="PS51257">
    <property type="entry name" value="PROKAR_LIPOPROTEIN"/>
    <property type="match status" value="1"/>
</dbReference>
<organism evidence="1 2">
    <name type="scientific">Lyophyllum shimeji</name>
    <name type="common">Hon-shimeji</name>
    <name type="synonym">Tricholoma shimeji</name>
    <dbReference type="NCBI Taxonomy" id="47721"/>
    <lineage>
        <taxon>Eukaryota</taxon>
        <taxon>Fungi</taxon>
        <taxon>Dikarya</taxon>
        <taxon>Basidiomycota</taxon>
        <taxon>Agaricomycotina</taxon>
        <taxon>Agaricomycetes</taxon>
        <taxon>Agaricomycetidae</taxon>
        <taxon>Agaricales</taxon>
        <taxon>Tricholomatineae</taxon>
        <taxon>Lyophyllaceae</taxon>
        <taxon>Lyophyllum</taxon>
    </lineage>
</organism>
<evidence type="ECO:0000313" key="2">
    <source>
        <dbReference type="Proteomes" id="UP001063166"/>
    </source>
</evidence>
<proteinExistence type="predicted"/>
<name>A0A9P3UNV1_LYOSH</name>
<dbReference type="Proteomes" id="UP001063166">
    <property type="component" value="Unassembled WGS sequence"/>
</dbReference>